<evidence type="ECO:0000256" key="4">
    <source>
        <dbReference type="ARBA" id="ARBA00022741"/>
    </source>
</evidence>
<reference evidence="8" key="1">
    <citation type="submission" date="2018-05" db="EMBL/GenBank/DDBJ databases">
        <authorList>
            <person name="Lanie J.A."/>
            <person name="Ng W.-L."/>
            <person name="Kazmierczak K.M."/>
            <person name="Andrzejewski T.M."/>
            <person name="Davidsen T.M."/>
            <person name="Wayne K.J."/>
            <person name="Tettelin H."/>
            <person name="Glass J.I."/>
            <person name="Rusch D."/>
            <person name="Podicherti R."/>
            <person name="Tsui H.-C.T."/>
            <person name="Winkler M.E."/>
        </authorList>
    </citation>
    <scope>NUCLEOTIDE SEQUENCE</scope>
</reference>
<dbReference type="GO" id="GO:0005737">
    <property type="term" value="C:cytoplasm"/>
    <property type="evidence" value="ECO:0007669"/>
    <property type="project" value="TreeGrafter"/>
</dbReference>
<evidence type="ECO:0000256" key="1">
    <source>
        <dbReference type="ARBA" id="ARBA00008276"/>
    </source>
</evidence>
<evidence type="ECO:0000256" key="3">
    <source>
        <dbReference type="ARBA" id="ARBA00022723"/>
    </source>
</evidence>
<dbReference type="SUPFAM" id="SSF53623">
    <property type="entry name" value="MurD-like peptide ligases, catalytic domain"/>
    <property type="match status" value="1"/>
</dbReference>
<dbReference type="InterPro" id="IPR004101">
    <property type="entry name" value="Mur_ligase_C"/>
</dbReference>
<dbReference type="SUPFAM" id="SSF53244">
    <property type="entry name" value="MurD-like peptide ligases, peptide-binding domain"/>
    <property type="match status" value="1"/>
</dbReference>
<dbReference type="EMBL" id="UINC01068117">
    <property type="protein sequence ID" value="SVC00472.1"/>
    <property type="molecule type" value="Genomic_DNA"/>
</dbReference>
<protein>
    <recommendedName>
        <fullName evidence="7">Mur ligase C-terminal domain-containing protein</fullName>
    </recommendedName>
</protein>
<dbReference type="GO" id="GO:0008841">
    <property type="term" value="F:dihydrofolate synthase activity"/>
    <property type="evidence" value="ECO:0007669"/>
    <property type="project" value="TreeGrafter"/>
</dbReference>
<dbReference type="Gene3D" id="3.40.1190.10">
    <property type="entry name" value="Mur-like, catalytic domain"/>
    <property type="match status" value="1"/>
</dbReference>
<organism evidence="8">
    <name type="scientific">marine metagenome</name>
    <dbReference type="NCBI Taxonomy" id="408172"/>
    <lineage>
        <taxon>unclassified sequences</taxon>
        <taxon>metagenomes</taxon>
        <taxon>ecological metagenomes</taxon>
    </lineage>
</organism>
<keyword evidence="6" id="KW-0460">Magnesium</keyword>
<dbReference type="GO" id="GO:0046872">
    <property type="term" value="F:metal ion binding"/>
    <property type="evidence" value="ECO:0007669"/>
    <property type="project" value="UniProtKB-KW"/>
</dbReference>
<dbReference type="Pfam" id="PF02875">
    <property type="entry name" value="Mur_ligase_C"/>
    <property type="match status" value="1"/>
</dbReference>
<dbReference type="InterPro" id="IPR001645">
    <property type="entry name" value="Folylpolyglutamate_synth"/>
</dbReference>
<dbReference type="InterPro" id="IPR036565">
    <property type="entry name" value="Mur-like_cat_sf"/>
</dbReference>
<feature type="non-terminal residue" evidence="8">
    <location>
        <position position="1"/>
    </location>
</feature>
<keyword evidence="2" id="KW-0436">Ligase</keyword>
<evidence type="ECO:0000313" key="8">
    <source>
        <dbReference type="EMBL" id="SVC00472.1"/>
    </source>
</evidence>
<dbReference type="PANTHER" id="PTHR11136">
    <property type="entry name" value="FOLYLPOLYGLUTAMATE SYNTHASE-RELATED"/>
    <property type="match status" value="1"/>
</dbReference>
<proteinExistence type="inferred from homology"/>
<dbReference type="InterPro" id="IPR036615">
    <property type="entry name" value="Mur_ligase_C_dom_sf"/>
</dbReference>
<dbReference type="GO" id="GO:0004326">
    <property type="term" value="F:tetrahydrofolylpolyglutamate synthase activity"/>
    <property type="evidence" value="ECO:0007669"/>
    <property type="project" value="InterPro"/>
</dbReference>
<accession>A0A382IMI5</accession>
<dbReference type="Gene3D" id="3.90.190.20">
    <property type="entry name" value="Mur ligase, C-terminal domain"/>
    <property type="match status" value="1"/>
</dbReference>
<evidence type="ECO:0000256" key="2">
    <source>
        <dbReference type="ARBA" id="ARBA00022598"/>
    </source>
</evidence>
<gene>
    <name evidence="8" type="ORF">METZ01_LOCUS253326</name>
</gene>
<evidence type="ECO:0000256" key="5">
    <source>
        <dbReference type="ARBA" id="ARBA00022840"/>
    </source>
</evidence>
<feature type="domain" description="Mur ligase C-terminal" evidence="7">
    <location>
        <begin position="94"/>
        <end position="215"/>
    </location>
</feature>
<sequence length="230" mass="25814">PVFEKTAADRAAAACWVDMKHIQQNSQSLNGQFFDFQSKNWLYRNLFIPLIGEHQLINAAVAICCVEKILMGTMSVDFERALIFEGLEKVRLIGRLQLIERRTKFLIDSAHSPASFEALWKTIRELFCYDRLIVVIGLMKDKDLQAIGKIVVSSADEIIATQAFNNPRVCQAEEIVRMWSNFSIKPMRAISSAPQAIQAAQSTAHKLDLICVTGSIYLAGEALKLLQKSP</sequence>
<evidence type="ECO:0000259" key="7">
    <source>
        <dbReference type="Pfam" id="PF02875"/>
    </source>
</evidence>
<name>A0A382IMI5_9ZZZZ</name>
<dbReference type="AlphaFoldDB" id="A0A382IMI5"/>
<keyword evidence="5" id="KW-0067">ATP-binding</keyword>
<dbReference type="GO" id="GO:0005524">
    <property type="term" value="F:ATP binding"/>
    <property type="evidence" value="ECO:0007669"/>
    <property type="project" value="UniProtKB-KW"/>
</dbReference>
<keyword evidence="4" id="KW-0547">Nucleotide-binding</keyword>
<evidence type="ECO:0000256" key="6">
    <source>
        <dbReference type="ARBA" id="ARBA00022842"/>
    </source>
</evidence>
<keyword evidence="3" id="KW-0479">Metal-binding</keyword>
<dbReference type="PANTHER" id="PTHR11136:SF0">
    <property type="entry name" value="DIHYDROFOLATE SYNTHETASE-RELATED"/>
    <property type="match status" value="1"/>
</dbReference>
<comment type="similarity">
    <text evidence="1">Belongs to the folylpolyglutamate synthase family.</text>
</comment>